<dbReference type="Gene3D" id="3.40.50.300">
    <property type="entry name" value="P-loop containing nucleotide triphosphate hydrolases"/>
    <property type="match status" value="1"/>
</dbReference>
<dbReference type="CDD" id="cd00009">
    <property type="entry name" value="AAA"/>
    <property type="match status" value="1"/>
</dbReference>
<dbReference type="AlphaFoldDB" id="A0A2U2BGB0"/>
<dbReference type="Proteomes" id="UP000245216">
    <property type="component" value="Unassembled WGS sequence"/>
</dbReference>
<dbReference type="SUPFAM" id="SSF52540">
    <property type="entry name" value="P-loop containing nucleoside triphosphate hydrolases"/>
    <property type="match status" value="1"/>
</dbReference>
<organism evidence="2 3">
    <name type="scientific">Alcaligenes faecalis</name>
    <dbReference type="NCBI Taxonomy" id="511"/>
    <lineage>
        <taxon>Bacteria</taxon>
        <taxon>Pseudomonadati</taxon>
        <taxon>Pseudomonadota</taxon>
        <taxon>Betaproteobacteria</taxon>
        <taxon>Burkholderiales</taxon>
        <taxon>Alcaligenaceae</taxon>
        <taxon>Alcaligenes</taxon>
    </lineage>
</organism>
<accession>A0A2U2BGB0</accession>
<sequence length="242" mass="26595">MMAVSNLGGMLSELENSTMNALAAGKDPKAMIEDEIRRIQAGVAADRAKTISHSILSRAAIPPRFADRRLSNYQPTCSEAAKALQVAQQYADTFQQAMETGRSLIFIGNVGAGKTHLAVGIAHEVMQQGYSALFASVMGAVRSIKETYGRRELTESQAIARLVEPDLLILDEVGVQFSSDTERLYLFEILNGRYENMRPTIVISNLDMAGIKDCLGQRVFDRLREGDGRAVTFAWDSYRGRG</sequence>
<dbReference type="GO" id="GO:0005524">
    <property type="term" value="F:ATP binding"/>
    <property type="evidence" value="ECO:0007669"/>
    <property type="project" value="InterPro"/>
</dbReference>
<gene>
    <name evidence="2" type="ORF">DF183_14560</name>
</gene>
<dbReference type="PANTHER" id="PTHR30050">
    <property type="entry name" value="CHROMOSOMAL REPLICATION INITIATOR PROTEIN DNAA"/>
    <property type="match status" value="1"/>
</dbReference>
<protein>
    <submittedName>
        <fullName evidence="2">DNA replication protein DnaC</fullName>
    </submittedName>
</protein>
<reference evidence="2 3" key="2">
    <citation type="submission" date="2018-05" db="EMBL/GenBank/DDBJ databases">
        <authorList>
            <person name="Lanie J.A."/>
            <person name="Ng W.-L."/>
            <person name="Kazmierczak K.M."/>
            <person name="Andrzejewski T.M."/>
            <person name="Davidsen T.M."/>
            <person name="Wayne K.J."/>
            <person name="Tettelin H."/>
            <person name="Glass J.I."/>
            <person name="Rusch D."/>
            <person name="Podicherti R."/>
            <person name="Tsui H.-C.T."/>
            <person name="Winkler M.E."/>
        </authorList>
    </citation>
    <scope>NUCLEOTIDE SEQUENCE [LARGE SCALE GENOMIC DNA]</scope>
    <source>
        <strain evidence="2 3">YBY</strain>
    </source>
</reference>
<dbReference type="InterPro" id="IPR003593">
    <property type="entry name" value="AAA+_ATPase"/>
</dbReference>
<evidence type="ECO:0000313" key="2">
    <source>
        <dbReference type="EMBL" id="PWE13053.1"/>
    </source>
</evidence>
<reference evidence="2 3" key="1">
    <citation type="submission" date="2018-05" db="EMBL/GenBank/DDBJ databases">
        <title>Genome Sequence of an Efficient Indole-Degrading Bacterium, Alcaligenes sp.YBY.</title>
        <authorList>
            <person name="Yang B."/>
        </authorList>
    </citation>
    <scope>NUCLEOTIDE SEQUENCE [LARGE SCALE GENOMIC DNA]</scope>
    <source>
        <strain evidence="2 3">YBY</strain>
    </source>
</reference>
<feature type="domain" description="AAA+ ATPase" evidence="1">
    <location>
        <begin position="100"/>
        <end position="225"/>
    </location>
</feature>
<comment type="caution">
    <text evidence="2">The sequence shown here is derived from an EMBL/GenBank/DDBJ whole genome shotgun (WGS) entry which is preliminary data.</text>
</comment>
<proteinExistence type="predicted"/>
<dbReference type="EMBL" id="QEXO01000004">
    <property type="protein sequence ID" value="PWE13053.1"/>
    <property type="molecule type" value="Genomic_DNA"/>
</dbReference>
<dbReference type="PANTHER" id="PTHR30050:SF4">
    <property type="entry name" value="ATP-BINDING PROTEIN RV3427C IN INSERTION SEQUENCE-RELATED"/>
    <property type="match status" value="1"/>
</dbReference>
<dbReference type="SMART" id="SM00382">
    <property type="entry name" value="AAA"/>
    <property type="match status" value="1"/>
</dbReference>
<dbReference type="InterPro" id="IPR027417">
    <property type="entry name" value="P-loop_NTPase"/>
</dbReference>
<name>A0A2U2BGB0_ALCFA</name>
<dbReference type="InterPro" id="IPR002611">
    <property type="entry name" value="IstB_ATP-bd"/>
</dbReference>
<evidence type="ECO:0000259" key="1">
    <source>
        <dbReference type="SMART" id="SM00382"/>
    </source>
</evidence>
<evidence type="ECO:0000313" key="3">
    <source>
        <dbReference type="Proteomes" id="UP000245216"/>
    </source>
</evidence>
<dbReference type="GO" id="GO:0006260">
    <property type="term" value="P:DNA replication"/>
    <property type="evidence" value="ECO:0007669"/>
    <property type="project" value="TreeGrafter"/>
</dbReference>
<dbReference type="Pfam" id="PF01695">
    <property type="entry name" value="IstB_IS21"/>
    <property type="match status" value="1"/>
</dbReference>